<organism evidence="2 3">
    <name type="scientific">Ferruginivarius sediminum</name>
    <dbReference type="NCBI Taxonomy" id="2661937"/>
    <lineage>
        <taxon>Bacteria</taxon>
        <taxon>Pseudomonadati</taxon>
        <taxon>Pseudomonadota</taxon>
        <taxon>Alphaproteobacteria</taxon>
        <taxon>Rhodospirillales</taxon>
        <taxon>Rhodospirillaceae</taxon>
        <taxon>Ferruginivarius</taxon>
    </lineage>
</organism>
<reference evidence="2 3" key="1">
    <citation type="submission" date="2018-07" db="EMBL/GenBank/DDBJ databases">
        <title>Venubactetium sediminum gen. nov., sp. nov., isolated from a marine solar saltern.</title>
        <authorList>
            <person name="Wang S."/>
        </authorList>
    </citation>
    <scope>NUCLEOTIDE SEQUENCE [LARGE SCALE GENOMIC DNA]</scope>
    <source>
        <strain evidence="2 3">WD2A32</strain>
    </source>
</reference>
<evidence type="ECO:0000313" key="3">
    <source>
        <dbReference type="Proteomes" id="UP000253941"/>
    </source>
</evidence>
<accession>A0A369TAJ8</accession>
<feature type="region of interest" description="Disordered" evidence="1">
    <location>
        <begin position="211"/>
        <end position="233"/>
    </location>
</feature>
<dbReference type="EMBL" id="QPMH01000006">
    <property type="protein sequence ID" value="RDD62298.1"/>
    <property type="molecule type" value="Genomic_DNA"/>
</dbReference>
<feature type="compositionally biased region" description="Basic and acidic residues" evidence="1">
    <location>
        <begin position="212"/>
        <end position="224"/>
    </location>
</feature>
<sequence>MSGIRPGLRALAFTFLIVGLGGNGAQSAETRLTQGAGLEVGVTDNVDLEPDESAREAVVTTLSHRARLSLDGNRLDFDLDSDIELDVESSRGDVTVDQDVRALGNVEVVPDWFFVDVLGSSRRQLVNNTSGISASGRARGEDRATVNIVEASPYISRSIGSYARGELRLRHTETFVSDSDSTSADLSDRRIDQQQLAVASGPRLGRYQLRGEVSHRDSRSVREDGDSDGEDDDLETFQGAVTTAYALSPHFAVLATVGGTDVNADDERDLSGPLWDVGVEVDGKRLQGAATVGRRYGENRATLDAVYQPSPKTSVEAQLTRELDTSQGAIAALNRERIADPTPGAVFPNEFRDDLEEGIALSWRGRLKATTRIGRNTLRLDFRFIDREFEDGSDRTFAARLFWERSLSRHWRTRVSLLGRETTENDVDDTSLYGTRLELVRTVSRNAEIYFGVSRSEQDSDIDADNYTENAAFIGGRIGF</sequence>
<evidence type="ECO:0000313" key="2">
    <source>
        <dbReference type="EMBL" id="RDD62298.1"/>
    </source>
</evidence>
<dbReference type="AlphaFoldDB" id="A0A369TAJ8"/>
<dbReference type="Proteomes" id="UP000253941">
    <property type="component" value="Unassembled WGS sequence"/>
</dbReference>
<comment type="caution">
    <text evidence="2">The sequence shown here is derived from an EMBL/GenBank/DDBJ whole genome shotgun (WGS) entry which is preliminary data.</text>
</comment>
<proteinExistence type="predicted"/>
<gene>
    <name evidence="2" type="ORF">DRB17_08695</name>
</gene>
<keyword evidence="3" id="KW-1185">Reference proteome</keyword>
<protein>
    <recommendedName>
        <fullName evidence="4">TIGR03016 family PEP-CTERM system-associated outer membrane protein</fullName>
    </recommendedName>
</protein>
<evidence type="ECO:0000256" key="1">
    <source>
        <dbReference type="SAM" id="MobiDB-lite"/>
    </source>
</evidence>
<dbReference type="RefSeq" id="WP_114581810.1">
    <property type="nucleotide sequence ID" value="NZ_QPMH01000006.1"/>
</dbReference>
<name>A0A369TAJ8_9PROT</name>
<evidence type="ECO:0008006" key="4">
    <source>
        <dbReference type="Google" id="ProtNLM"/>
    </source>
</evidence>